<dbReference type="EMBL" id="JANPWB010000012">
    <property type="protein sequence ID" value="KAJ1116911.1"/>
    <property type="molecule type" value="Genomic_DNA"/>
</dbReference>
<protein>
    <submittedName>
        <fullName evidence="1">Uncharacterized protein</fullName>
    </submittedName>
</protein>
<dbReference type="AlphaFoldDB" id="A0AAV7NLS8"/>
<proteinExistence type="predicted"/>
<name>A0AAV7NLS8_PLEWA</name>
<organism evidence="1 2">
    <name type="scientific">Pleurodeles waltl</name>
    <name type="common">Iberian ribbed newt</name>
    <dbReference type="NCBI Taxonomy" id="8319"/>
    <lineage>
        <taxon>Eukaryota</taxon>
        <taxon>Metazoa</taxon>
        <taxon>Chordata</taxon>
        <taxon>Craniata</taxon>
        <taxon>Vertebrata</taxon>
        <taxon>Euteleostomi</taxon>
        <taxon>Amphibia</taxon>
        <taxon>Batrachia</taxon>
        <taxon>Caudata</taxon>
        <taxon>Salamandroidea</taxon>
        <taxon>Salamandridae</taxon>
        <taxon>Pleurodelinae</taxon>
        <taxon>Pleurodeles</taxon>
    </lineage>
</organism>
<dbReference type="Proteomes" id="UP001066276">
    <property type="component" value="Chromosome 8"/>
</dbReference>
<comment type="caution">
    <text evidence="1">The sequence shown here is derived from an EMBL/GenBank/DDBJ whole genome shotgun (WGS) entry which is preliminary data.</text>
</comment>
<evidence type="ECO:0000313" key="2">
    <source>
        <dbReference type="Proteomes" id="UP001066276"/>
    </source>
</evidence>
<accession>A0AAV7NLS8</accession>
<keyword evidence="2" id="KW-1185">Reference proteome</keyword>
<gene>
    <name evidence="1" type="ORF">NDU88_005116</name>
</gene>
<sequence length="129" mass="14172">MTTDTLPGLSGLDNAPCTPTALSLRLGVHGGIDDFLPRNNFSETAAIKVCNGSDEQKRQARYAMLAIYSPTDPFPDSPYFSAHISSDINFQYCGIVNLTQRDVQQFVTGNPELLHGPLNHHSRHTMGLR</sequence>
<reference evidence="1" key="1">
    <citation type="journal article" date="2022" name="bioRxiv">
        <title>Sequencing and chromosome-scale assembly of the giantPleurodeles waltlgenome.</title>
        <authorList>
            <person name="Brown T."/>
            <person name="Elewa A."/>
            <person name="Iarovenko S."/>
            <person name="Subramanian E."/>
            <person name="Araus A.J."/>
            <person name="Petzold A."/>
            <person name="Susuki M."/>
            <person name="Suzuki K.-i.T."/>
            <person name="Hayashi T."/>
            <person name="Toyoda A."/>
            <person name="Oliveira C."/>
            <person name="Osipova E."/>
            <person name="Leigh N.D."/>
            <person name="Simon A."/>
            <person name="Yun M.H."/>
        </authorList>
    </citation>
    <scope>NUCLEOTIDE SEQUENCE</scope>
    <source>
        <strain evidence="1">20211129_DDA</strain>
        <tissue evidence="1">Liver</tissue>
    </source>
</reference>
<evidence type="ECO:0000313" key="1">
    <source>
        <dbReference type="EMBL" id="KAJ1116911.1"/>
    </source>
</evidence>